<name>A0A7W1X8A1_9BACL</name>
<dbReference type="Gene3D" id="3.40.1280.10">
    <property type="match status" value="1"/>
</dbReference>
<reference evidence="7 8" key="1">
    <citation type="submission" date="2020-07" db="EMBL/GenBank/DDBJ databases">
        <authorList>
            <person name="Feng H."/>
        </authorList>
    </citation>
    <scope>NUCLEOTIDE SEQUENCE [LARGE SCALE GENOMIC DNA]</scope>
    <source>
        <strain evidence="8">s-11</strain>
    </source>
</reference>
<dbReference type="Proteomes" id="UP000530514">
    <property type="component" value="Unassembled WGS sequence"/>
</dbReference>
<dbReference type="CDD" id="cd18081">
    <property type="entry name" value="RlmH-like"/>
    <property type="match status" value="1"/>
</dbReference>
<evidence type="ECO:0000256" key="2">
    <source>
        <dbReference type="ARBA" id="ARBA00022603"/>
    </source>
</evidence>
<dbReference type="NCBIfam" id="NF000985">
    <property type="entry name" value="PRK00103.1-3"/>
    <property type="match status" value="1"/>
</dbReference>
<comment type="function">
    <text evidence="6">Specifically methylates the pseudouridine at position 1915 (m3Psi1915) in 23S rRNA.</text>
</comment>
<dbReference type="InterPro" id="IPR029028">
    <property type="entry name" value="Alpha/beta_knot_MTases"/>
</dbReference>
<evidence type="ECO:0000256" key="3">
    <source>
        <dbReference type="ARBA" id="ARBA00022679"/>
    </source>
</evidence>
<evidence type="ECO:0000256" key="4">
    <source>
        <dbReference type="ARBA" id="ARBA00022691"/>
    </source>
</evidence>
<organism evidence="7 8">
    <name type="scientific">Thermoactinomyces daqus</name>
    <dbReference type="NCBI Taxonomy" id="1329516"/>
    <lineage>
        <taxon>Bacteria</taxon>
        <taxon>Bacillati</taxon>
        <taxon>Bacillota</taxon>
        <taxon>Bacilli</taxon>
        <taxon>Bacillales</taxon>
        <taxon>Thermoactinomycetaceae</taxon>
        <taxon>Thermoactinomyces</taxon>
    </lineage>
</organism>
<evidence type="ECO:0000256" key="6">
    <source>
        <dbReference type="HAMAP-Rule" id="MF_00658"/>
    </source>
</evidence>
<dbReference type="Pfam" id="PF02590">
    <property type="entry name" value="SPOUT_MTase"/>
    <property type="match status" value="1"/>
</dbReference>
<comment type="caution">
    <text evidence="7">The sequence shown here is derived from an EMBL/GenBank/DDBJ whole genome shotgun (WGS) entry which is preliminary data.</text>
</comment>
<proteinExistence type="inferred from homology"/>
<dbReference type="GO" id="GO:0070038">
    <property type="term" value="F:rRNA (pseudouridine-N3-)-methyltransferase activity"/>
    <property type="evidence" value="ECO:0007669"/>
    <property type="project" value="UniProtKB-UniRule"/>
</dbReference>
<gene>
    <name evidence="6 7" type="primary">rlmH</name>
    <name evidence="7" type="ORF">H1164_03210</name>
</gene>
<comment type="subunit">
    <text evidence="6">Homodimer.</text>
</comment>
<dbReference type="EC" id="2.1.1.177" evidence="6"/>
<keyword evidence="1 6" id="KW-0698">rRNA processing</keyword>
<dbReference type="PIRSF" id="PIRSF004505">
    <property type="entry name" value="MT_bac"/>
    <property type="match status" value="1"/>
</dbReference>
<evidence type="ECO:0000313" key="7">
    <source>
        <dbReference type="EMBL" id="MBA4541911.1"/>
    </source>
</evidence>
<dbReference type="OrthoDB" id="9806643at2"/>
<dbReference type="PANTHER" id="PTHR33603:SF1">
    <property type="entry name" value="RIBOSOMAL RNA LARGE SUBUNIT METHYLTRANSFERASE H"/>
    <property type="match status" value="1"/>
</dbReference>
<sequence>MKIDVIAVGKLKEKYLQQACAEYLKRLKPYAKVEVIEVAEEKASDPVHKTEMEQIVAKEGERIMRHLSPDAYTIALEIEGESLSSPAFAKKLDKLATYGKSHLHFIIGGSYGLSPQVTASADLSLSFSSMTFPHQLIRLFLLEQIYRAFKINRGETYHK</sequence>
<feature type="binding site" evidence="6">
    <location>
        <position position="76"/>
    </location>
    <ligand>
        <name>S-adenosyl-L-methionine</name>
        <dbReference type="ChEBI" id="CHEBI:59789"/>
    </ligand>
</feature>
<feature type="binding site" evidence="6">
    <location>
        <position position="108"/>
    </location>
    <ligand>
        <name>S-adenosyl-L-methionine</name>
        <dbReference type="ChEBI" id="CHEBI:59789"/>
    </ligand>
</feature>
<accession>A0A7W1X8A1</accession>
<comment type="similarity">
    <text evidence="5 6">Belongs to the RNA methyltransferase RlmH family.</text>
</comment>
<dbReference type="NCBIfam" id="TIGR00246">
    <property type="entry name" value="tRNA_RlmH_YbeA"/>
    <property type="match status" value="1"/>
</dbReference>
<comment type="subcellular location">
    <subcellularLocation>
        <location evidence="6">Cytoplasm</location>
    </subcellularLocation>
</comment>
<comment type="catalytic activity">
    <reaction evidence="6">
        <text>pseudouridine(1915) in 23S rRNA + S-adenosyl-L-methionine = N(3)-methylpseudouridine(1915) in 23S rRNA + S-adenosyl-L-homocysteine + H(+)</text>
        <dbReference type="Rhea" id="RHEA:42752"/>
        <dbReference type="Rhea" id="RHEA-COMP:10221"/>
        <dbReference type="Rhea" id="RHEA-COMP:10222"/>
        <dbReference type="ChEBI" id="CHEBI:15378"/>
        <dbReference type="ChEBI" id="CHEBI:57856"/>
        <dbReference type="ChEBI" id="CHEBI:59789"/>
        <dbReference type="ChEBI" id="CHEBI:65314"/>
        <dbReference type="ChEBI" id="CHEBI:74486"/>
        <dbReference type="EC" id="2.1.1.177"/>
    </reaction>
</comment>
<dbReference type="InterPro" id="IPR003742">
    <property type="entry name" value="RlmH-like"/>
</dbReference>
<keyword evidence="8" id="KW-1185">Reference proteome</keyword>
<dbReference type="SUPFAM" id="SSF75217">
    <property type="entry name" value="alpha/beta knot"/>
    <property type="match status" value="1"/>
</dbReference>
<dbReference type="PANTHER" id="PTHR33603">
    <property type="entry name" value="METHYLTRANSFERASE"/>
    <property type="match status" value="1"/>
</dbReference>
<feature type="binding site" evidence="6">
    <location>
        <begin position="127"/>
        <end position="132"/>
    </location>
    <ligand>
        <name>S-adenosyl-L-methionine</name>
        <dbReference type="ChEBI" id="CHEBI:59789"/>
    </ligand>
</feature>
<protein>
    <recommendedName>
        <fullName evidence="6">Ribosomal RNA large subunit methyltransferase H</fullName>
        <ecNumber evidence="6">2.1.1.177</ecNumber>
    </recommendedName>
    <alternativeName>
        <fullName evidence="6">23S rRNA (pseudouridine1915-N3)-methyltransferase</fullName>
    </alternativeName>
    <alternativeName>
        <fullName evidence="6">23S rRNA m3Psi1915 methyltransferase</fullName>
    </alternativeName>
    <alternativeName>
        <fullName evidence="6">rRNA (pseudouridine-N3-)-methyltransferase RlmH</fullName>
    </alternativeName>
</protein>
<dbReference type="RefSeq" id="WP_033100466.1">
    <property type="nucleotide sequence ID" value="NZ_JACEIP010000003.1"/>
</dbReference>
<keyword evidence="4 6" id="KW-0949">S-adenosyl-L-methionine</keyword>
<evidence type="ECO:0000256" key="5">
    <source>
        <dbReference type="ARBA" id="ARBA00038303"/>
    </source>
</evidence>
<evidence type="ECO:0000313" key="8">
    <source>
        <dbReference type="Proteomes" id="UP000530514"/>
    </source>
</evidence>
<dbReference type="EMBL" id="JACEIP010000003">
    <property type="protein sequence ID" value="MBA4541911.1"/>
    <property type="molecule type" value="Genomic_DNA"/>
</dbReference>
<dbReference type="GO" id="GO:0005737">
    <property type="term" value="C:cytoplasm"/>
    <property type="evidence" value="ECO:0007669"/>
    <property type="project" value="UniProtKB-SubCell"/>
</dbReference>
<dbReference type="InterPro" id="IPR029026">
    <property type="entry name" value="tRNA_m1G_MTases_N"/>
</dbReference>
<dbReference type="HAMAP" id="MF_00658">
    <property type="entry name" value="23SrRNA_methyltr_H"/>
    <property type="match status" value="1"/>
</dbReference>
<keyword evidence="2 6" id="KW-0489">Methyltransferase</keyword>
<keyword evidence="6" id="KW-0963">Cytoplasm</keyword>
<evidence type="ECO:0000256" key="1">
    <source>
        <dbReference type="ARBA" id="ARBA00022552"/>
    </source>
</evidence>
<dbReference type="AlphaFoldDB" id="A0A7W1X8A1"/>
<keyword evidence="3 6" id="KW-0808">Transferase</keyword>